<dbReference type="InterPro" id="IPR019786">
    <property type="entry name" value="Zinc_finger_PHD-type_CS"/>
</dbReference>
<dbReference type="OrthoDB" id="5876363at2759"/>
<dbReference type="RefSeq" id="XP_001209358.1">
    <property type="nucleotide sequence ID" value="XM_001209358.1"/>
</dbReference>
<feature type="compositionally biased region" description="Basic and acidic residues" evidence="5">
    <location>
        <begin position="68"/>
        <end position="78"/>
    </location>
</feature>
<feature type="compositionally biased region" description="Basic and acidic residues" evidence="5">
    <location>
        <begin position="152"/>
        <end position="168"/>
    </location>
</feature>
<organism evidence="7 8">
    <name type="scientific">Aspergillus terreus (strain NIH 2624 / FGSC A1156)</name>
    <dbReference type="NCBI Taxonomy" id="341663"/>
    <lineage>
        <taxon>Eukaryota</taxon>
        <taxon>Fungi</taxon>
        <taxon>Dikarya</taxon>
        <taxon>Ascomycota</taxon>
        <taxon>Pezizomycotina</taxon>
        <taxon>Eurotiomycetes</taxon>
        <taxon>Eurotiomycetidae</taxon>
        <taxon>Eurotiales</taxon>
        <taxon>Aspergillaceae</taxon>
        <taxon>Aspergillus</taxon>
        <taxon>Aspergillus subgen. Circumdati</taxon>
    </lineage>
</organism>
<dbReference type="GO" id="GO:0032221">
    <property type="term" value="C:Rpd3S complex"/>
    <property type="evidence" value="ECO:0007669"/>
    <property type="project" value="TreeGrafter"/>
</dbReference>
<feature type="compositionally biased region" description="Polar residues" evidence="5">
    <location>
        <begin position="836"/>
        <end position="851"/>
    </location>
</feature>
<feature type="domain" description="PHD-type" evidence="6">
    <location>
        <begin position="583"/>
        <end position="643"/>
    </location>
</feature>
<feature type="domain" description="PHD-type" evidence="6">
    <location>
        <begin position="458"/>
        <end position="507"/>
    </location>
</feature>
<accession>Q0C8C8</accession>
<feature type="compositionally biased region" description="Polar residues" evidence="5">
    <location>
        <begin position="1"/>
        <end position="18"/>
    </location>
</feature>
<dbReference type="eggNOG" id="KOG4299">
    <property type="taxonomic scope" value="Eukaryota"/>
</dbReference>
<dbReference type="Pfam" id="PF00628">
    <property type="entry name" value="PHD"/>
    <property type="match status" value="2"/>
</dbReference>
<dbReference type="InterPro" id="IPR011011">
    <property type="entry name" value="Znf_FYVE_PHD"/>
</dbReference>
<proteinExistence type="predicted"/>
<protein>
    <recommendedName>
        <fullName evidence="6">PHD-type domain-containing protein</fullName>
    </recommendedName>
</protein>
<dbReference type="InterPro" id="IPR001965">
    <property type="entry name" value="Znf_PHD"/>
</dbReference>
<dbReference type="Gene3D" id="3.30.40.10">
    <property type="entry name" value="Zinc/RING finger domain, C3HC4 (zinc finger)"/>
    <property type="match status" value="2"/>
</dbReference>
<dbReference type="Proteomes" id="UP000007963">
    <property type="component" value="Unassembled WGS sequence"/>
</dbReference>
<feature type="region of interest" description="Disordered" evidence="5">
    <location>
        <begin position="1"/>
        <end position="201"/>
    </location>
</feature>
<dbReference type="PROSITE" id="PS50016">
    <property type="entry name" value="ZF_PHD_2"/>
    <property type="match status" value="2"/>
</dbReference>
<dbReference type="STRING" id="341663.Q0C8C8"/>
<gene>
    <name evidence="7" type="ORF">ATEG_10056</name>
</gene>
<feature type="region of interest" description="Disordered" evidence="5">
    <location>
        <begin position="836"/>
        <end position="888"/>
    </location>
</feature>
<dbReference type="CDD" id="cd15532">
    <property type="entry name" value="PHD2_CHD_II"/>
    <property type="match status" value="1"/>
</dbReference>
<feature type="compositionally biased region" description="Low complexity" evidence="5">
    <location>
        <begin position="296"/>
        <end position="306"/>
    </location>
</feature>
<evidence type="ECO:0000256" key="5">
    <source>
        <dbReference type="SAM" id="MobiDB-lite"/>
    </source>
</evidence>
<feature type="compositionally biased region" description="Basic residues" evidence="5">
    <location>
        <begin position="40"/>
        <end position="51"/>
    </location>
</feature>
<dbReference type="CDD" id="cd15534">
    <property type="entry name" value="PHD2_PHF12_Rco1"/>
    <property type="match status" value="1"/>
</dbReference>
<dbReference type="GO" id="GO:0008270">
    <property type="term" value="F:zinc ion binding"/>
    <property type="evidence" value="ECO:0007669"/>
    <property type="project" value="UniProtKB-KW"/>
</dbReference>
<feature type="region of interest" description="Disordered" evidence="5">
    <location>
        <begin position="378"/>
        <end position="457"/>
    </location>
</feature>
<keyword evidence="1" id="KW-0479">Metal-binding</keyword>
<evidence type="ECO:0000313" key="7">
    <source>
        <dbReference type="EMBL" id="EAU29505.1"/>
    </source>
</evidence>
<reference evidence="8" key="1">
    <citation type="submission" date="2005-09" db="EMBL/GenBank/DDBJ databases">
        <title>Annotation of the Aspergillus terreus NIH2624 genome.</title>
        <authorList>
            <person name="Birren B.W."/>
            <person name="Lander E.S."/>
            <person name="Galagan J.E."/>
            <person name="Nusbaum C."/>
            <person name="Devon K."/>
            <person name="Henn M."/>
            <person name="Ma L.-J."/>
            <person name="Jaffe D.B."/>
            <person name="Butler J."/>
            <person name="Alvarez P."/>
            <person name="Gnerre S."/>
            <person name="Grabherr M."/>
            <person name="Kleber M."/>
            <person name="Mauceli E.W."/>
            <person name="Brockman W."/>
            <person name="Rounsley S."/>
            <person name="Young S.K."/>
            <person name="LaButti K."/>
            <person name="Pushparaj V."/>
            <person name="DeCaprio D."/>
            <person name="Crawford M."/>
            <person name="Koehrsen M."/>
            <person name="Engels R."/>
            <person name="Montgomery P."/>
            <person name="Pearson M."/>
            <person name="Howarth C."/>
            <person name="Larson L."/>
            <person name="Luoma S."/>
            <person name="White J."/>
            <person name="Alvarado L."/>
            <person name="Kodira C.D."/>
            <person name="Zeng Q."/>
            <person name="Oleary S."/>
            <person name="Yandava C."/>
            <person name="Denning D.W."/>
            <person name="Nierman W.C."/>
            <person name="Milne T."/>
            <person name="Madden K."/>
        </authorList>
    </citation>
    <scope>NUCLEOTIDE SEQUENCE [LARGE SCALE GENOMIC DNA]</scope>
    <source>
        <strain evidence="8">NIH 2624 / FGSC A1156</strain>
    </source>
</reference>
<dbReference type="SUPFAM" id="SSF57903">
    <property type="entry name" value="FYVE/PHD zinc finger"/>
    <property type="match status" value="2"/>
</dbReference>
<dbReference type="OMA" id="CVNSFHF"/>
<dbReference type="GO" id="GO:0006357">
    <property type="term" value="P:regulation of transcription by RNA polymerase II"/>
    <property type="evidence" value="ECO:0007669"/>
    <property type="project" value="TreeGrafter"/>
</dbReference>
<feature type="compositionally biased region" description="Basic and acidic residues" evidence="5">
    <location>
        <begin position="859"/>
        <end position="877"/>
    </location>
</feature>
<feature type="region of interest" description="Disordered" evidence="5">
    <location>
        <begin position="285"/>
        <end position="352"/>
    </location>
</feature>
<name>Q0C8C8_ASPTN</name>
<dbReference type="GeneID" id="4319619"/>
<evidence type="ECO:0000256" key="1">
    <source>
        <dbReference type="ARBA" id="ARBA00022723"/>
    </source>
</evidence>
<dbReference type="PROSITE" id="PS01359">
    <property type="entry name" value="ZF_PHD_1"/>
    <property type="match status" value="1"/>
</dbReference>
<evidence type="ECO:0000256" key="3">
    <source>
        <dbReference type="ARBA" id="ARBA00022833"/>
    </source>
</evidence>
<dbReference type="AlphaFoldDB" id="Q0C8C8"/>
<feature type="compositionally biased region" description="Acidic residues" evidence="5">
    <location>
        <begin position="448"/>
        <end position="457"/>
    </location>
</feature>
<keyword evidence="3" id="KW-0862">Zinc</keyword>
<dbReference type="InterPro" id="IPR052819">
    <property type="entry name" value="Chromatin_regulatory_protein"/>
</dbReference>
<dbReference type="EMBL" id="CH476609">
    <property type="protein sequence ID" value="EAU29505.1"/>
    <property type="molecule type" value="Genomic_DNA"/>
</dbReference>
<dbReference type="VEuPathDB" id="FungiDB:ATEG_10056"/>
<dbReference type="InterPro" id="IPR013083">
    <property type="entry name" value="Znf_RING/FYVE/PHD"/>
</dbReference>
<dbReference type="SMART" id="SM00249">
    <property type="entry name" value="PHD"/>
    <property type="match status" value="2"/>
</dbReference>
<evidence type="ECO:0000256" key="4">
    <source>
        <dbReference type="PROSITE-ProRule" id="PRU00146"/>
    </source>
</evidence>
<dbReference type="PANTHER" id="PTHR47636:SF1">
    <property type="entry name" value="TRANSCRIPTIONAL REGULATORY PROTEIN RCO1"/>
    <property type="match status" value="1"/>
</dbReference>
<feature type="compositionally biased region" description="Polar residues" evidence="5">
    <location>
        <begin position="110"/>
        <end position="120"/>
    </location>
</feature>
<dbReference type="FunFam" id="3.30.40.10:FF:000748">
    <property type="entry name" value="PHD finger domain protein, putative"/>
    <property type="match status" value="1"/>
</dbReference>
<dbReference type="InterPro" id="IPR019787">
    <property type="entry name" value="Znf_PHD-finger"/>
</dbReference>
<dbReference type="PANTHER" id="PTHR47636">
    <property type="entry name" value="TRANSCRIPTIONAL REGULATORY PROTEIN RCO1"/>
    <property type="match status" value="1"/>
</dbReference>
<evidence type="ECO:0000313" key="8">
    <source>
        <dbReference type="Proteomes" id="UP000007963"/>
    </source>
</evidence>
<dbReference type="HOGENOM" id="CLU_336144_0_0_1"/>
<evidence type="ECO:0000256" key="2">
    <source>
        <dbReference type="ARBA" id="ARBA00022771"/>
    </source>
</evidence>
<evidence type="ECO:0000259" key="6">
    <source>
        <dbReference type="PROSITE" id="PS50016"/>
    </source>
</evidence>
<feature type="compositionally biased region" description="Polar residues" evidence="5">
    <location>
        <begin position="26"/>
        <end position="37"/>
    </location>
</feature>
<sequence>MARNLRSTPRARSSQSGPATPMHATATINSSTSFTESTRPRKQRRTGRHSRVATDPLQDTNSHNASQRGDRGSGKDDDAASDSQALGGNREWVEPPLRTPAPSYEDTPWSLVSSEHNPVLSTMRPLGTMPTPGDLRKVGLVPTKPSLQTIPAKKEPHAVPNGEKESDKPPSTPLTPADEHSQSDAPSKPGSDFNLGAFMTLPLPTSPDGDVDVAKIRAAVGNAIHMASESENRAVVRGLLRLWESCGSDSFSLSILNNICQDSPGHREKAVFQLLMRDAWKEVQAEEDTEPATGRASSVSSLSSAKSLDDPVVAPGTTNPRSRARGKQAKTAAEKATDSAPPTRRSAFPSGDTILERKRALEEDPEFSQEAITAKRTRLQKSLPNLAPPVSKVRSSLATGARSLPATPPPANGAPDGLDGTMDLLRERSESVASSDAEDNRRLTPTLETDDEEDQENNDYCRECNGSGQLLCCDGCTDSYHFSCLNPPLDPANPPEGDWYCPRCEIKRPSRKIRDQLERVSQEDFALPERIRDYFAGVRTGEDGKYEDFIPFPKINPRSMRGTRTGRYDDPHLLRVHDAKGNLIFCHACGRTSNGNRPIIQCDYCPCAFHMDCCDPPLAMPPVQRPGSDKPHHNWMCGNHVYHDMFDTVEDEEGFQCTKRIRRPKRPRMVDIEILPTEEESEKIEEKEDEGIMYRVSEKGVQLDFITRIKRENEEVAMKKRIADKYFEYIRQQHDEMAAQARAFYASQRPATPVEDTTVAILNSRTVAEREAASNLIAFAQNNQISEKVENGKITLLIDQLKANAPKNLPPPETEIASLRTLQALIEQRIQVLNAQSTRTPQPAQASSPLPDSSAMEPRISEVRSDEPNGIEADVHPIDAGPKVQRDA</sequence>
<keyword evidence="2 4" id="KW-0863">Zinc-finger</keyword>